<dbReference type="Pfam" id="PF03719">
    <property type="entry name" value="Ribosomal_S5_C"/>
    <property type="match status" value="1"/>
</dbReference>
<evidence type="ECO:0000256" key="1">
    <source>
        <dbReference type="ARBA" id="ARBA00008945"/>
    </source>
</evidence>
<dbReference type="PANTHER" id="PTHR13718:SF4">
    <property type="entry name" value="40S RIBOSOMAL PROTEIN S2"/>
    <property type="match status" value="1"/>
</dbReference>
<reference evidence="10" key="1">
    <citation type="submission" date="2023-10" db="EMBL/GenBank/DDBJ databases">
        <authorList>
            <person name="Chen Y."/>
            <person name="Shah S."/>
            <person name="Dougan E. K."/>
            <person name="Thang M."/>
            <person name="Chan C."/>
        </authorList>
    </citation>
    <scope>NUCLEOTIDE SEQUENCE [LARGE SCALE GENOMIC DNA]</scope>
</reference>
<feature type="compositionally biased region" description="Basic residues" evidence="8">
    <location>
        <begin position="16"/>
        <end position="26"/>
    </location>
</feature>
<evidence type="ECO:0000256" key="5">
    <source>
        <dbReference type="ARBA" id="ARBA00035407"/>
    </source>
</evidence>
<evidence type="ECO:0000256" key="2">
    <source>
        <dbReference type="ARBA" id="ARBA00022980"/>
    </source>
</evidence>
<dbReference type="Gene3D" id="3.30.230.10">
    <property type="match status" value="1"/>
</dbReference>
<evidence type="ECO:0000256" key="4">
    <source>
        <dbReference type="ARBA" id="ARBA00035255"/>
    </source>
</evidence>
<comment type="similarity">
    <text evidence="1 7">Belongs to the universal ribosomal protein uS5 family.</text>
</comment>
<accession>A0ABN9R5F3</accession>
<feature type="compositionally biased region" description="Low complexity" evidence="8">
    <location>
        <begin position="292"/>
        <end position="305"/>
    </location>
</feature>
<feature type="region of interest" description="Disordered" evidence="8">
    <location>
        <begin position="1"/>
        <end position="30"/>
    </location>
</feature>
<evidence type="ECO:0000256" key="7">
    <source>
        <dbReference type="RuleBase" id="RU003823"/>
    </source>
</evidence>
<evidence type="ECO:0000259" key="9">
    <source>
        <dbReference type="PROSITE" id="PS50881"/>
    </source>
</evidence>
<dbReference type="InterPro" id="IPR013810">
    <property type="entry name" value="Ribosomal_uS5_N"/>
</dbReference>
<dbReference type="InterPro" id="IPR018192">
    <property type="entry name" value="Ribosomal_uS5_N_CS"/>
</dbReference>
<dbReference type="Proteomes" id="UP001189429">
    <property type="component" value="Unassembled WGS sequence"/>
</dbReference>
<dbReference type="PROSITE" id="PS50881">
    <property type="entry name" value="S5_DSRBD"/>
    <property type="match status" value="1"/>
</dbReference>
<dbReference type="Pfam" id="PF00333">
    <property type="entry name" value="Ribosomal_S5"/>
    <property type="match status" value="1"/>
</dbReference>
<dbReference type="InterPro" id="IPR014721">
    <property type="entry name" value="Ribsml_uS5_D2-typ_fold_subgr"/>
</dbReference>
<dbReference type="InterPro" id="IPR000851">
    <property type="entry name" value="Ribosomal_uS5"/>
</dbReference>
<feature type="region of interest" description="Disordered" evidence="8">
    <location>
        <begin position="257"/>
        <end position="313"/>
    </location>
</feature>
<dbReference type="Gene3D" id="3.30.160.20">
    <property type="match status" value="1"/>
</dbReference>
<evidence type="ECO:0000256" key="8">
    <source>
        <dbReference type="SAM" id="MobiDB-lite"/>
    </source>
</evidence>
<evidence type="ECO:0000256" key="3">
    <source>
        <dbReference type="ARBA" id="ARBA00023274"/>
    </source>
</evidence>
<keyword evidence="3 6" id="KW-0687">Ribonucleoprotein</keyword>
<protein>
    <recommendedName>
        <fullName evidence="4">Small ribosomal subunit protein uS5</fullName>
    </recommendedName>
    <alternativeName>
        <fullName evidence="5">40S ribosomal protein S2</fullName>
    </alternativeName>
</protein>
<proteinExistence type="inferred from homology"/>
<evidence type="ECO:0000313" key="11">
    <source>
        <dbReference type="Proteomes" id="UP001189429"/>
    </source>
</evidence>
<dbReference type="InterPro" id="IPR005711">
    <property type="entry name" value="Ribosomal_uS5_euk/arc"/>
</dbReference>
<gene>
    <name evidence="10" type="ORF">PCOR1329_LOCUS17732</name>
</gene>
<dbReference type="PROSITE" id="PS00585">
    <property type="entry name" value="RIBOSOMAL_S5"/>
    <property type="match status" value="1"/>
</dbReference>
<feature type="domain" description="S5 DRBM" evidence="9">
    <location>
        <begin position="77"/>
        <end position="140"/>
    </location>
</feature>
<name>A0ABN9R5F3_9DINO</name>
<evidence type="ECO:0000313" key="10">
    <source>
        <dbReference type="EMBL" id="CAK0814026.1"/>
    </source>
</evidence>
<dbReference type="SUPFAM" id="SSF54211">
    <property type="entry name" value="Ribosomal protein S5 domain 2-like"/>
    <property type="match status" value="1"/>
</dbReference>
<organism evidence="10 11">
    <name type="scientific">Prorocentrum cordatum</name>
    <dbReference type="NCBI Taxonomy" id="2364126"/>
    <lineage>
        <taxon>Eukaryota</taxon>
        <taxon>Sar</taxon>
        <taxon>Alveolata</taxon>
        <taxon>Dinophyceae</taxon>
        <taxon>Prorocentrales</taxon>
        <taxon>Prorocentraceae</taxon>
        <taxon>Prorocentrum</taxon>
    </lineage>
</organism>
<feature type="compositionally biased region" description="Pro residues" evidence="8">
    <location>
        <begin position="279"/>
        <end position="291"/>
    </location>
</feature>
<dbReference type="InterPro" id="IPR005324">
    <property type="entry name" value="Ribosomal_uS5_C"/>
</dbReference>
<keyword evidence="11" id="KW-1185">Reference proteome</keyword>
<dbReference type="EMBL" id="CAUYUJ010005535">
    <property type="protein sequence ID" value="CAK0814026.1"/>
    <property type="molecule type" value="Genomic_DNA"/>
</dbReference>
<sequence length="337" mass="35911">MGEGGFGKGKNDGKGKKGKKGGKKGKKGAEEKEWVPCTKIGRLVKEGKITSIEDIYLHSLPIKEYQIIDTFFAPGTLKDEVMKIHPVQKMSSAGQTNRFVCYVLVGDNNGHIGLGSKCSKEVATAIRGGIIAAKLSLIPVRRGYWGNKIGLPHTVPMKVAGKCGSVRVRLVPAPRGSSVVGSPVMKKMLAFCGIQDCFTCSCGHTRTKGNFIKATFDALKCTFGYLTPDLWKATHFVKSPFQDRVVRLLGAVQTGGLSSQGADTATARARGLWAESPQERPPAPKAIPRPPVVVEVGGPHVHPGRSGPRPPCSLARAAARRLRAVQSGRAKGSGRAP</sequence>
<keyword evidence="2 6" id="KW-0689">Ribosomal protein</keyword>
<dbReference type="PANTHER" id="PTHR13718">
    <property type="entry name" value="RIBOSOMAL S SUBUNIT"/>
    <property type="match status" value="1"/>
</dbReference>
<dbReference type="InterPro" id="IPR020568">
    <property type="entry name" value="Ribosomal_Su5_D2-typ_SF"/>
</dbReference>
<dbReference type="NCBIfam" id="TIGR01020">
    <property type="entry name" value="uS5_euk_arch"/>
    <property type="match status" value="1"/>
</dbReference>
<evidence type="ECO:0000256" key="6">
    <source>
        <dbReference type="PROSITE-ProRule" id="PRU00268"/>
    </source>
</evidence>
<comment type="caution">
    <text evidence="10">The sequence shown here is derived from an EMBL/GenBank/DDBJ whole genome shotgun (WGS) entry which is preliminary data.</text>
</comment>
<dbReference type="SUPFAM" id="SSF54768">
    <property type="entry name" value="dsRNA-binding domain-like"/>
    <property type="match status" value="1"/>
</dbReference>